<keyword evidence="4" id="KW-1185">Reference proteome</keyword>
<reference evidence="3 4" key="1">
    <citation type="submission" date="2024-02" db="EMBL/GenBank/DDBJ databases">
        <title>Deinococcus xinjiangensis NBRC 107630.</title>
        <authorList>
            <person name="Ichikawa N."/>
            <person name="Katano-Makiyama Y."/>
            <person name="Hidaka K."/>
        </authorList>
    </citation>
    <scope>NUCLEOTIDE SEQUENCE [LARGE SCALE GENOMIC DNA]</scope>
    <source>
        <strain evidence="3 4">NBRC 107630</strain>
    </source>
</reference>
<dbReference type="RefSeq" id="WP_353542863.1">
    <property type="nucleotide sequence ID" value="NZ_BAABRN010000032.1"/>
</dbReference>
<evidence type="ECO:0000313" key="4">
    <source>
        <dbReference type="Proteomes" id="UP001458946"/>
    </source>
</evidence>
<dbReference type="Pfam" id="PF05239">
    <property type="entry name" value="PRC"/>
    <property type="match status" value="2"/>
</dbReference>
<dbReference type="Proteomes" id="UP001458946">
    <property type="component" value="Unassembled WGS sequence"/>
</dbReference>
<organism evidence="3 4">
    <name type="scientific">Deinococcus xinjiangensis</name>
    <dbReference type="NCBI Taxonomy" id="457454"/>
    <lineage>
        <taxon>Bacteria</taxon>
        <taxon>Thermotogati</taxon>
        <taxon>Deinococcota</taxon>
        <taxon>Deinococci</taxon>
        <taxon>Deinococcales</taxon>
        <taxon>Deinococcaceae</taxon>
        <taxon>Deinococcus</taxon>
    </lineage>
</organism>
<name>A0ABP9VCC4_9DEIO</name>
<dbReference type="EMBL" id="BAABRN010000032">
    <property type="protein sequence ID" value="GAA5502891.1"/>
    <property type="molecule type" value="Genomic_DNA"/>
</dbReference>
<accession>A0ABP9VCC4</accession>
<feature type="domain" description="PRC-barrel" evidence="2">
    <location>
        <begin position="91"/>
        <end position="157"/>
    </location>
</feature>
<protein>
    <recommendedName>
        <fullName evidence="2">PRC-barrel domain-containing protein</fullName>
    </recommendedName>
</protein>
<evidence type="ECO:0000259" key="2">
    <source>
        <dbReference type="Pfam" id="PF05239"/>
    </source>
</evidence>
<comment type="caution">
    <text evidence="3">The sequence shown here is derived from an EMBL/GenBank/DDBJ whole genome shotgun (WGS) entry which is preliminary data.</text>
</comment>
<proteinExistence type="predicted"/>
<feature type="region of interest" description="Disordered" evidence="1">
    <location>
        <begin position="610"/>
        <end position="638"/>
    </location>
</feature>
<evidence type="ECO:0000256" key="1">
    <source>
        <dbReference type="SAM" id="MobiDB-lite"/>
    </source>
</evidence>
<dbReference type="Gene3D" id="2.30.30.240">
    <property type="entry name" value="PRC-barrel domain"/>
    <property type="match status" value="2"/>
</dbReference>
<evidence type="ECO:0000313" key="3">
    <source>
        <dbReference type="EMBL" id="GAA5502891.1"/>
    </source>
</evidence>
<dbReference type="InterPro" id="IPR011033">
    <property type="entry name" value="PRC_barrel-like_sf"/>
</dbReference>
<sequence length="638" mass="65638">MIKGKEILGRNIVALSTGEKVDTVRDVVFDHQGNQVLALLVDEGGWFRAAKAVPFDRIRSIGEDAVMIGSPADVTSSRDDARLGDALESKTSLIGMTLLTTDGQNLGRIADVYFDEHTGAVVGYEATGGLFADLSSGRAFVPAPSDVQIGTDAAIVPLSVAAAMKENPGGIRGALKSVGSAVTGSVQQASDSVREGVQSATDSVKGAVQNATEAANERQQEYVVGKVSNSEIVADDGTVIIKKGETITPLHAEVAEWHGKLPALAAAATGGMIAGAVGQATHSVRGAYEDMASATKERQKEYAIGKTAGADIVLDDGSVIVKKGEVITGPQADAAEKAGKLTALATAATGGAIANAYDDARERVQDSYEDVKDAAADKQKAYVVGKVAGSNVVADNGEVIVAKGVTITSHQADRAEQTGKLAALTAAATTGAVTGAGSHNAVPLTASDTVGRRVKADVRAPNGSLLAVQGQIVTPEIVARAESLGLEQQLIDATIGQSVGDSVADATAGAGAALASGVASVSEGASNLLSRAKNWLNEKREETEAAFKDREEEFREQRIRDALGRPVTRVILAPDDSVILNVGEVVTNKAIDTARAHNVLDMLLDSVSKDAPNIDPVASRPNESGQAALDSQGEVKSE</sequence>
<gene>
    <name evidence="3" type="ORF">Dxin01_02638</name>
</gene>
<dbReference type="InterPro" id="IPR027275">
    <property type="entry name" value="PRC-brl_dom"/>
</dbReference>
<dbReference type="SUPFAM" id="SSF50346">
    <property type="entry name" value="PRC-barrel domain"/>
    <property type="match status" value="2"/>
</dbReference>
<feature type="domain" description="PRC-barrel" evidence="2">
    <location>
        <begin position="2"/>
        <end position="73"/>
    </location>
</feature>